<dbReference type="STRING" id="225004.SAMN02745152_00093"/>
<keyword evidence="5" id="KW-1185">Reference proteome</keyword>
<sequence length="191" mass="21483">MTEQTKTIEELDAQIESLKEELKNVHGTETEVYARIVGYYRAVKNWNKGKRDEYNHRKLFTVDETFSGQPDCQQELQATLFNETSNSENNINSKNESAGTEESSAPADYEFFMRKTCPNCPPVKAFMEELNLTGKLIDVDTDEGLRIAAAKGVFSAPTVIFYDENGTEIARAHSVEDIKTSIPEMNLAQAV</sequence>
<dbReference type="GO" id="GO:0008998">
    <property type="term" value="F:ribonucleoside-triphosphate reductase (thioredoxin) activity"/>
    <property type="evidence" value="ECO:0007669"/>
    <property type="project" value="InterPro"/>
</dbReference>
<evidence type="ECO:0000313" key="5">
    <source>
        <dbReference type="Proteomes" id="UP000190395"/>
    </source>
</evidence>
<dbReference type="Gene3D" id="3.40.30.10">
    <property type="entry name" value="Glutaredoxin"/>
    <property type="match status" value="1"/>
</dbReference>
<accession>A0A1T4KCJ3</accession>
<evidence type="ECO:0000256" key="1">
    <source>
        <dbReference type="SAM" id="Coils"/>
    </source>
</evidence>
<feature type="compositionally biased region" description="Low complexity" evidence="2">
    <location>
        <begin position="84"/>
        <end position="97"/>
    </location>
</feature>
<reference evidence="4 5" key="1">
    <citation type="submission" date="2017-02" db="EMBL/GenBank/DDBJ databases">
        <authorList>
            <person name="Peterson S.W."/>
        </authorList>
    </citation>
    <scope>NUCLEOTIDE SEQUENCE [LARGE SCALE GENOMIC DNA]</scope>
    <source>
        <strain evidence="4 5">ATCC BAA-909</strain>
    </source>
</reference>
<dbReference type="InterPro" id="IPR012833">
    <property type="entry name" value="NrdD"/>
</dbReference>
<protein>
    <submittedName>
        <fullName evidence="4">Glutaredoxin</fullName>
    </submittedName>
</protein>
<dbReference type="EMBL" id="FUXC01000001">
    <property type="protein sequence ID" value="SJZ40131.1"/>
    <property type="molecule type" value="Genomic_DNA"/>
</dbReference>
<feature type="coiled-coil region" evidence="1">
    <location>
        <begin position="1"/>
        <end position="28"/>
    </location>
</feature>
<organism evidence="4 5">
    <name type="scientific">Treponema berlinense</name>
    <dbReference type="NCBI Taxonomy" id="225004"/>
    <lineage>
        <taxon>Bacteria</taxon>
        <taxon>Pseudomonadati</taxon>
        <taxon>Spirochaetota</taxon>
        <taxon>Spirochaetia</taxon>
        <taxon>Spirochaetales</taxon>
        <taxon>Treponemataceae</taxon>
        <taxon>Treponema</taxon>
    </lineage>
</organism>
<dbReference type="OrthoDB" id="359147at2"/>
<dbReference type="GeneID" id="303366373"/>
<evidence type="ECO:0000256" key="2">
    <source>
        <dbReference type="SAM" id="MobiDB-lite"/>
    </source>
</evidence>
<dbReference type="InterPro" id="IPR036249">
    <property type="entry name" value="Thioredoxin-like_sf"/>
</dbReference>
<dbReference type="RefSeq" id="WP_078929762.1">
    <property type="nucleotide sequence ID" value="NZ_FUXC01000001.1"/>
</dbReference>
<feature type="domain" description="Glutaredoxin" evidence="3">
    <location>
        <begin position="111"/>
        <end position="149"/>
    </location>
</feature>
<dbReference type="SUPFAM" id="SSF52833">
    <property type="entry name" value="Thioredoxin-like"/>
    <property type="match status" value="1"/>
</dbReference>
<feature type="region of interest" description="Disordered" evidence="2">
    <location>
        <begin position="84"/>
        <end position="103"/>
    </location>
</feature>
<evidence type="ECO:0000313" key="4">
    <source>
        <dbReference type="EMBL" id="SJZ40131.1"/>
    </source>
</evidence>
<gene>
    <name evidence="4" type="ORF">SAMN02745152_00093</name>
</gene>
<dbReference type="CDD" id="cd02947">
    <property type="entry name" value="TRX_family"/>
    <property type="match status" value="1"/>
</dbReference>
<evidence type="ECO:0000259" key="3">
    <source>
        <dbReference type="Pfam" id="PF00462"/>
    </source>
</evidence>
<proteinExistence type="predicted"/>
<dbReference type="GO" id="GO:0006260">
    <property type="term" value="P:DNA replication"/>
    <property type="evidence" value="ECO:0007669"/>
    <property type="project" value="InterPro"/>
</dbReference>
<dbReference type="AlphaFoldDB" id="A0A1T4KCJ3"/>
<keyword evidence="1" id="KW-0175">Coiled coil</keyword>
<dbReference type="InterPro" id="IPR002109">
    <property type="entry name" value="Glutaredoxin"/>
</dbReference>
<dbReference type="Proteomes" id="UP000190395">
    <property type="component" value="Unassembled WGS sequence"/>
</dbReference>
<dbReference type="Pfam" id="PF00462">
    <property type="entry name" value="Glutaredoxin"/>
    <property type="match status" value="1"/>
</dbReference>
<name>A0A1T4KCJ3_9SPIR</name>
<dbReference type="Pfam" id="PF13597">
    <property type="entry name" value="NRDD"/>
    <property type="match status" value="1"/>
</dbReference>